<dbReference type="GO" id="GO:0052621">
    <property type="term" value="F:diguanylate cyclase activity"/>
    <property type="evidence" value="ECO:0007669"/>
    <property type="project" value="UniProtKB-EC"/>
</dbReference>
<feature type="transmembrane region" description="Helical" evidence="3">
    <location>
        <begin position="197"/>
        <end position="223"/>
    </location>
</feature>
<dbReference type="PROSITE" id="PS50887">
    <property type="entry name" value="GGDEF"/>
    <property type="match status" value="1"/>
</dbReference>
<dbReference type="Proteomes" id="UP001266357">
    <property type="component" value="Unassembled WGS sequence"/>
</dbReference>
<comment type="caution">
    <text evidence="5">The sequence shown here is derived from an EMBL/GenBank/DDBJ whole genome shotgun (WGS) entry which is preliminary data.</text>
</comment>
<dbReference type="CDD" id="cd01949">
    <property type="entry name" value="GGDEF"/>
    <property type="match status" value="1"/>
</dbReference>
<reference evidence="5 6" key="1">
    <citation type="submission" date="2023-09" db="EMBL/GenBank/DDBJ databases">
        <authorList>
            <person name="Rey-Velasco X."/>
        </authorList>
    </citation>
    <scope>NUCLEOTIDE SEQUENCE [LARGE SCALE GENOMIC DNA]</scope>
    <source>
        <strain evidence="5 6">W431</strain>
    </source>
</reference>
<keyword evidence="5" id="KW-0548">Nucleotidyltransferase</keyword>
<keyword evidence="3" id="KW-0812">Transmembrane</keyword>
<comment type="catalytic activity">
    <reaction evidence="2">
        <text>2 GTP = 3',3'-c-di-GMP + 2 diphosphate</text>
        <dbReference type="Rhea" id="RHEA:24898"/>
        <dbReference type="ChEBI" id="CHEBI:33019"/>
        <dbReference type="ChEBI" id="CHEBI:37565"/>
        <dbReference type="ChEBI" id="CHEBI:58805"/>
        <dbReference type="EC" id="2.7.7.65"/>
    </reaction>
</comment>
<feature type="transmembrane region" description="Helical" evidence="3">
    <location>
        <begin position="138"/>
        <end position="160"/>
    </location>
</feature>
<feature type="transmembrane region" description="Helical" evidence="3">
    <location>
        <begin position="95"/>
        <end position="118"/>
    </location>
</feature>
<dbReference type="NCBIfam" id="TIGR00254">
    <property type="entry name" value="GGDEF"/>
    <property type="match status" value="1"/>
</dbReference>
<dbReference type="EC" id="2.7.7.65" evidence="1"/>
<dbReference type="InterPro" id="IPR000160">
    <property type="entry name" value="GGDEF_dom"/>
</dbReference>
<accession>A0ABU3A563</accession>
<dbReference type="InterPro" id="IPR050469">
    <property type="entry name" value="Diguanylate_Cyclase"/>
</dbReference>
<protein>
    <recommendedName>
        <fullName evidence="1">diguanylate cyclase</fullName>
        <ecNumber evidence="1">2.7.7.65</ecNumber>
    </recommendedName>
</protein>
<gene>
    <name evidence="5" type="ORF">RM573_17070</name>
</gene>
<evidence type="ECO:0000313" key="5">
    <source>
        <dbReference type="EMBL" id="MDT0605316.1"/>
    </source>
</evidence>
<name>A0ABU3A563_9GAMM</name>
<evidence type="ECO:0000256" key="1">
    <source>
        <dbReference type="ARBA" id="ARBA00012528"/>
    </source>
</evidence>
<dbReference type="SUPFAM" id="SSF55073">
    <property type="entry name" value="Nucleotide cyclase"/>
    <property type="match status" value="1"/>
</dbReference>
<keyword evidence="5" id="KW-0808">Transferase</keyword>
<keyword evidence="3" id="KW-1133">Transmembrane helix</keyword>
<dbReference type="InterPro" id="IPR048533">
    <property type="entry name" value="VUPS"/>
</dbReference>
<dbReference type="Pfam" id="PF20973">
    <property type="entry name" value="VUPS"/>
    <property type="match status" value="1"/>
</dbReference>
<evidence type="ECO:0000259" key="4">
    <source>
        <dbReference type="PROSITE" id="PS50887"/>
    </source>
</evidence>
<evidence type="ECO:0000313" key="6">
    <source>
        <dbReference type="Proteomes" id="UP001266357"/>
    </source>
</evidence>
<dbReference type="InterPro" id="IPR043128">
    <property type="entry name" value="Rev_trsase/Diguanyl_cyclase"/>
</dbReference>
<feature type="transmembrane region" description="Helical" evidence="3">
    <location>
        <begin position="62"/>
        <end position="83"/>
    </location>
</feature>
<evidence type="ECO:0000256" key="2">
    <source>
        <dbReference type="ARBA" id="ARBA00034247"/>
    </source>
</evidence>
<keyword evidence="6" id="KW-1185">Reference proteome</keyword>
<dbReference type="RefSeq" id="WP_311584920.1">
    <property type="nucleotide sequence ID" value="NZ_JAVRIF010000014.1"/>
</dbReference>
<sequence length="437" mass="49719">MEYLYQFFFFTAEALLVGLFIITLFQLRNKFGIATLYISLGVFQHMQSTLASFLYFELLPGFFVSPGSAVLFTAGLFAILLIYIKEDAEESRNLVYGLIFANITLSLFTLLIGAHVAGTPPPVVADVPLEFFIYQPRVLFLGTIVLVLDVFLVILSYEYLGRYIKQLFIRIYSTMAFVLIFDSILFISLAFYEHPQYLSILQASLIGKLLVSALYSLLLYVFLKFETQRSLFNERSGHDFKDMFTFLTYRQKYEQLREKALRDPLTGLYNRGYLNEYLPQEIATATRACRPMALLMIDIDHFKLVNDTHGHQAGDKILEFVALVMTKTARDMDVVCRYGGEEFTIILPETNKNKAKAFGGRLQENLVMLFPQFIHELPCIVTLTIGVCIVPDEASNMNDALAYADKRLYNGKLSGRNCVVVDDDTSADPNKKTIDAH</sequence>
<dbReference type="PANTHER" id="PTHR45138:SF9">
    <property type="entry name" value="DIGUANYLATE CYCLASE DGCM-RELATED"/>
    <property type="match status" value="1"/>
</dbReference>
<feature type="transmembrane region" description="Helical" evidence="3">
    <location>
        <begin position="6"/>
        <end position="27"/>
    </location>
</feature>
<feature type="domain" description="GGDEF" evidence="4">
    <location>
        <begin position="290"/>
        <end position="424"/>
    </location>
</feature>
<dbReference type="InterPro" id="IPR029787">
    <property type="entry name" value="Nucleotide_cyclase"/>
</dbReference>
<organism evidence="5 6">
    <name type="scientific">Thalassotalea castellviae</name>
    <dbReference type="NCBI Taxonomy" id="3075612"/>
    <lineage>
        <taxon>Bacteria</taxon>
        <taxon>Pseudomonadati</taxon>
        <taxon>Pseudomonadota</taxon>
        <taxon>Gammaproteobacteria</taxon>
        <taxon>Alteromonadales</taxon>
        <taxon>Colwelliaceae</taxon>
        <taxon>Thalassotalea</taxon>
    </lineage>
</organism>
<evidence type="ECO:0000256" key="3">
    <source>
        <dbReference type="SAM" id="Phobius"/>
    </source>
</evidence>
<feature type="transmembrane region" description="Helical" evidence="3">
    <location>
        <begin position="167"/>
        <end position="191"/>
    </location>
</feature>
<dbReference type="Gene3D" id="3.30.70.270">
    <property type="match status" value="1"/>
</dbReference>
<dbReference type="EMBL" id="JAVRIF010000014">
    <property type="protein sequence ID" value="MDT0605316.1"/>
    <property type="molecule type" value="Genomic_DNA"/>
</dbReference>
<proteinExistence type="predicted"/>
<dbReference type="Pfam" id="PF00990">
    <property type="entry name" value="GGDEF"/>
    <property type="match status" value="1"/>
</dbReference>
<dbReference type="PANTHER" id="PTHR45138">
    <property type="entry name" value="REGULATORY COMPONENTS OF SENSORY TRANSDUCTION SYSTEM"/>
    <property type="match status" value="1"/>
</dbReference>
<keyword evidence="3" id="KW-0472">Membrane</keyword>
<dbReference type="SMART" id="SM00267">
    <property type="entry name" value="GGDEF"/>
    <property type="match status" value="1"/>
</dbReference>